<evidence type="ECO:0000256" key="1">
    <source>
        <dbReference type="SAM" id="Phobius"/>
    </source>
</evidence>
<evidence type="ECO:0000313" key="2">
    <source>
        <dbReference type="EMBL" id="SKB06481.1"/>
    </source>
</evidence>
<evidence type="ECO:0000313" key="3">
    <source>
        <dbReference type="Proteomes" id="UP000190042"/>
    </source>
</evidence>
<protein>
    <submittedName>
        <fullName evidence="2">Uncharacterized protein</fullName>
    </submittedName>
</protein>
<sequence length="236" mass="26821">MMMFAIVMPILLIIGILTIMMVVKSMGNVRVKKKFHHKLIIGYLALLVIVLIVAEIMVQNHQMEPPPTVTSSEAGFDLRYAIDQGAPIPERLIAAQRTHEVEGEFSLPKFYRHAYILIERTPEESNTIEETVYKPELLTGFDESGGIYYDLSDQLQIELPIWDSHSMSVPKQPINKIQYTFYHDSNMLNQFTGVQNHGYSSGMVSGVITIHLVIPESVELDIQETGDEYGDYIEFL</sequence>
<dbReference type="AlphaFoldDB" id="A0A1T4YYT9"/>
<organism evidence="2 3">
    <name type="scientific">Sporosarcina newyorkensis</name>
    <dbReference type="NCBI Taxonomy" id="759851"/>
    <lineage>
        <taxon>Bacteria</taxon>
        <taxon>Bacillati</taxon>
        <taxon>Bacillota</taxon>
        <taxon>Bacilli</taxon>
        <taxon>Bacillales</taxon>
        <taxon>Caryophanaceae</taxon>
        <taxon>Sporosarcina</taxon>
    </lineage>
</organism>
<proteinExistence type="predicted"/>
<dbReference type="Proteomes" id="UP000190042">
    <property type="component" value="Unassembled WGS sequence"/>
</dbReference>
<feature type="transmembrane region" description="Helical" evidence="1">
    <location>
        <begin position="39"/>
        <end position="58"/>
    </location>
</feature>
<feature type="transmembrane region" description="Helical" evidence="1">
    <location>
        <begin position="6"/>
        <end position="27"/>
    </location>
</feature>
<dbReference type="RefSeq" id="WP_078818716.1">
    <property type="nucleotide sequence ID" value="NZ_FUYJ01000011.1"/>
</dbReference>
<reference evidence="3" key="1">
    <citation type="submission" date="2017-02" db="EMBL/GenBank/DDBJ databases">
        <authorList>
            <person name="Varghese N."/>
            <person name="Submissions S."/>
        </authorList>
    </citation>
    <scope>NUCLEOTIDE SEQUENCE [LARGE SCALE GENOMIC DNA]</scope>
    <source>
        <strain evidence="3">DSM 23966</strain>
    </source>
</reference>
<accession>A0A1T4YYT9</accession>
<keyword evidence="1" id="KW-1133">Transmembrane helix</keyword>
<dbReference type="EMBL" id="FUYJ01000011">
    <property type="protein sequence ID" value="SKB06481.1"/>
    <property type="molecule type" value="Genomic_DNA"/>
</dbReference>
<keyword evidence="1" id="KW-0472">Membrane</keyword>
<name>A0A1T4YYT9_9BACL</name>
<keyword evidence="3" id="KW-1185">Reference proteome</keyword>
<keyword evidence="1" id="KW-0812">Transmembrane</keyword>
<gene>
    <name evidence="2" type="ORF">SAMN04244570_0156</name>
</gene>